<accession>A0A7J0BII7</accession>
<keyword evidence="2" id="KW-1185">Reference proteome</keyword>
<evidence type="ECO:0000313" key="1">
    <source>
        <dbReference type="EMBL" id="GFM32965.1"/>
    </source>
</evidence>
<sequence length="149" mass="16273">MPVVVCRTCGKEFHAKPGRIAMGKAKYCSRACSSASRRAASPVPCAWCQQLMIPRRNNQKFCSRTCSAAALHAAQFQKQTDQRTCKQCGTAFIPASVTDHYCSTRCRKAARTGGGPSFGLFEDPWASGAIPPDRYGRDLYRTPDTGLGF</sequence>
<organism evidence="1 2">
    <name type="scientific">Desulfovibrio subterraneus</name>
    <dbReference type="NCBI Taxonomy" id="2718620"/>
    <lineage>
        <taxon>Bacteria</taxon>
        <taxon>Pseudomonadati</taxon>
        <taxon>Thermodesulfobacteriota</taxon>
        <taxon>Desulfovibrionia</taxon>
        <taxon>Desulfovibrionales</taxon>
        <taxon>Desulfovibrionaceae</taxon>
        <taxon>Desulfovibrio</taxon>
    </lineage>
</organism>
<proteinExistence type="predicted"/>
<protein>
    <submittedName>
        <fullName evidence="1">Uncharacterized protein</fullName>
    </submittedName>
</protein>
<comment type="caution">
    <text evidence="1">The sequence shown here is derived from an EMBL/GenBank/DDBJ whole genome shotgun (WGS) entry which is preliminary data.</text>
</comment>
<dbReference type="EMBL" id="BLVO01000012">
    <property type="protein sequence ID" value="GFM32965.1"/>
    <property type="molecule type" value="Genomic_DNA"/>
</dbReference>
<dbReference type="AlphaFoldDB" id="A0A7J0BII7"/>
<name>A0A7J0BII7_9BACT</name>
<reference evidence="1 2" key="1">
    <citation type="submission" date="2020-05" db="EMBL/GenBank/DDBJ databases">
        <title>Draft genome sequence of Desulfovibrio sp. strain HN2T.</title>
        <authorList>
            <person name="Ueno A."/>
            <person name="Tamazawa S."/>
            <person name="Tamamura S."/>
            <person name="Murakami T."/>
            <person name="Kiyama T."/>
            <person name="Inomata H."/>
            <person name="Amano Y."/>
            <person name="Miyakawa K."/>
            <person name="Tamaki H."/>
            <person name="Naganuma T."/>
            <person name="Kaneko K."/>
        </authorList>
    </citation>
    <scope>NUCLEOTIDE SEQUENCE [LARGE SCALE GENOMIC DNA]</scope>
    <source>
        <strain evidence="1 2">HN2</strain>
    </source>
</reference>
<dbReference type="RefSeq" id="WP_174404619.1">
    <property type="nucleotide sequence ID" value="NZ_BLVO01000012.1"/>
</dbReference>
<gene>
    <name evidence="1" type="ORF">DSM101010T_13300</name>
</gene>
<evidence type="ECO:0000313" key="2">
    <source>
        <dbReference type="Proteomes" id="UP000503840"/>
    </source>
</evidence>
<dbReference type="Proteomes" id="UP000503840">
    <property type="component" value="Unassembled WGS sequence"/>
</dbReference>